<comment type="caution">
    <text evidence="1">The sequence shown here is derived from an EMBL/GenBank/DDBJ whole genome shotgun (WGS) entry which is preliminary data.</text>
</comment>
<dbReference type="RefSeq" id="WP_284724344.1">
    <property type="nucleotide sequence ID" value="NZ_FXTU01000004.1"/>
</dbReference>
<evidence type="ECO:0000313" key="1">
    <source>
        <dbReference type="EMBL" id="SMP22346.1"/>
    </source>
</evidence>
<name>A0AA45WPR4_9BACL</name>
<gene>
    <name evidence="1" type="ORF">SAMN06265361_10451</name>
</gene>
<dbReference type="Proteomes" id="UP001157946">
    <property type="component" value="Unassembled WGS sequence"/>
</dbReference>
<accession>A0AA45WPR4</accession>
<reference evidence="1" key="1">
    <citation type="submission" date="2017-05" db="EMBL/GenBank/DDBJ databases">
        <authorList>
            <person name="Varghese N."/>
            <person name="Submissions S."/>
        </authorList>
    </citation>
    <scope>NUCLEOTIDE SEQUENCE</scope>
    <source>
        <strain evidence="1">DSM 45262</strain>
    </source>
</reference>
<organism evidence="1 2">
    <name type="scientific">Laceyella tengchongensis</name>
    <dbReference type="NCBI Taxonomy" id="574699"/>
    <lineage>
        <taxon>Bacteria</taxon>
        <taxon>Bacillati</taxon>
        <taxon>Bacillota</taxon>
        <taxon>Bacilli</taxon>
        <taxon>Bacillales</taxon>
        <taxon>Thermoactinomycetaceae</taxon>
        <taxon>Laceyella</taxon>
    </lineage>
</organism>
<keyword evidence="2" id="KW-1185">Reference proteome</keyword>
<evidence type="ECO:0000313" key="2">
    <source>
        <dbReference type="Proteomes" id="UP001157946"/>
    </source>
</evidence>
<dbReference type="EMBL" id="FXTU01000004">
    <property type="protein sequence ID" value="SMP22346.1"/>
    <property type="molecule type" value="Genomic_DNA"/>
</dbReference>
<sequence length="129" mass="15001">MPKKAKTTYYNCPYCKRPHDVLLTVDRSGEAKALFCPHAKDIIRVLDYVWNGINIEKLVRNYIMICIDLTGIEDMSLRNIGRLAFKIAKSLQRESPVIKKASVNLFYIKRIAEMLLLSFQNDSLERTYK</sequence>
<protein>
    <submittedName>
        <fullName evidence="1">Uncharacterized protein</fullName>
    </submittedName>
</protein>
<dbReference type="AlphaFoldDB" id="A0AA45WPR4"/>
<proteinExistence type="predicted"/>